<gene>
    <name evidence="1" type="ORF">QFC19_001756</name>
</gene>
<name>A0ACC2WG08_9TREE</name>
<evidence type="ECO:0000313" key="2">
    <source>
        <dbReference type="Proteomes" id="UP001241377"/>
    </source>
</evidence>
<accession>A0ACC2WG08</accession>
<keyword evidence="2" id="KW-1185">Reference proteome</keyword>
<sequence>MFYIAKARIDKVSGASATIGVCVWITLAAWLVTGILGCVIGVGNCCTACTRRDQATSRKSRYEAMEQDHHQQRRDDDDAKRRETEIPTTIPKLYGDDDDYKMNHYGSQQRSVQPESFIDGVGYGYGHRARTSEEHLLNNGQPRQVTPPPTDRGYVPSATAYPLTRSPQPPQPYGDPYAASHPEEMLASHSSGSAVQNPYGNTPFPASSSNNLAPGPPTNLHRSMTPASTYAGSFVGVGSGRHDGMPMPAMPENAVAGAAAYGATGGAAAAAGGMYAAGRQVRQRSGHEAQQPCE</sequence>
<reference evidence="1" key="1">
    <citation type="submission" date="2023-04" db="EMBL/GenBank/DDBJ databases">
        <title>Draft Genome sequencing of Naganishia species isolated from polar environments using Oxford Nanopore Technology.</title>
        <authorList>
            <person name="Leo P."/>
            <person name="Venkateswaran K."/>
        </authorList>
    </citation>
    <scope>NUCLEOTIDE SEQUENCE</scope>
    <source>
        <strain evidence="1">MNA-CCFEE 5261</strain>
    </source>
</reference>
<dbReference type="Proteomes" id="UP001241377">
    <property type="component" value="Unassembled WGS sequence"/>
</dbReference>
<protein>
    <submittedName>
        <fullName evidence="1">Uncharacterized protein</fullName>
    </submittedName>
</protein>
<dbReference type="EMBL" id="JASBWR010000014">
    <property type="protein sequence ID" value="KAJ9110085.1"/>
    <property type="molecule type" value="Genomic_DNA"/>
</dbReference>
<proteinExistence type="predicted"/>
<comment type="caution">
    <text evidence="1">The sequence shown here is derived from an EMBL/GenBank/DDBJ whole genome shotgun (WGS) entry which is preliminary data.</text>
</comment>
<organism evidence="1 2">
    <name type="scientific">Naganishia cerealis</name>
    <dbReference type="NCBI Taxonomy" id="610337"/>
    <lineage>
        <taxon>Eukaryota</taxon>
        <taxon>Fungi</taxon>
        <taxon>Dikarya</taxon>
        <taxon>Basidiomycota</taxon>
        <taxon>Agaricomycotina</taxon>
        <taxon>Tremellomycetes</taxon>
        <taxon>Filobasidiales</taxon>
        <taxon>Filobasidiaceae</taxon>
        <taxon>Naganishia</taxon>
    </lineage>
</organism>
<evidence type="ECO:0000313" key="1">
    <source>
        <dbReference type="EMBL" id="KAJ9110085.1"/>
    </source>
</evidence>